<name>A0A2S9D9M7_PSECE</name>
<organism evidence="1 2">
    <name type="scientific">Pseudomonas cedrina</name>
    <dbReference type="NCBI Taxonomy" id="651740"/>
    <lineage>
        <taxon>Bacteria</taxon>
        <taxon>Pseudomonadati</taxon>
        <taxon>Pseudomonadota</taxon>
        <taxon>Gammaproteobacteria</taxon>
        <taxon>Pseudomonadales</taxon>
        <taxon>Pseudomonadaceae</taxon>
        <taxon>Pseudomonas</taxon>
    </lineage>
</organism>
<sequence>MKNPFNSIAFNKLEKNFYAQILTSAMPYYIAVVGFDKVAGQILMAAVENMDRFNECKVNLHDLDKYLDVSENTRKKSLNVLRYMNFIETKNSNRTGGETTFKVNVQFACKGSIEEKMKMPSALNKSFRSAALVNGQICKDKFKKYKQFNNYMKQEGVDGLIPF</sequence>
<reference evidence="1 2" key="1">
    <citation type="submission" date="2017-09" db="EMBL/GenBank/DDBJ databases">
        <title>Genomic, metabolic, and phenotypic characteristics of bacterial isolates from the natural microbiome of the model nematode Caenorhabditis elegans.</title>
        <authorList>
            <person name="Zimmermann J."/>
            <person name="Obeng N."/>
            <person name="Yang W."/>
            <person name="Obeng O."/>
            <person name="Kissoyan K."/>
            <person name="Pees B."/>
            <person name="Dirksen P."/>
            <person name="Hoppner M."/>
            <person name="Franke A."/>
            <person name="Rosenstiel P."/>
            <person name="Leippe M."/>
            <person name="Dierking K."/>
            <person name="Kaleta C."/>
            <person name="Schulenburg H."/>
        </authorList>
    </citation>
    <scope>NUCLEOTIDE SEQUENCE [LARGE SCALE GENOMIC DNA]</scope>
    <source>
        <strain evidence="1 2">MYb184</strain>
    </source>
</reference>
<protein>
    <recommendedName>
        <fullName evidence="3">Replication protein</fullName>
    </recommendedName>
</protein>
<accession>A0A2S9D9M7</accession>
<evidence type="ECO:0000313" key="2">
    <source>
        <dbReference type="Proteomes" id="UP000239458"/>
    </source>
</evidence>
<dbReference type="AlphaFoldDB" id="A0A2S9D9M7"/>
<evidence type="ECO:0008006" key="3">
    <source>
        <dbReference type="Google" id="ProtNLM"/>
    </source>
</evidence>
<evidence type="ECO:0000313" key="1">
    <source>
        <dbReference type="EMBL" id="PRB93918.1"/>
    </source>
</evidence>
<dbReference type="Proteomes" id="UP000239458">
    <property type="component" value="Unassembled WGS sequence"/>
</dbReference>
<comment type="caution">
    <text evidence="1">The sequence shown here is derived from an EMBL/GenBank/DDBJ whole genome shotgun (WGS) entry which is preliminary data.</text>
</comment>
<gene>
    <name evidence="1" type="ORF">CQ006_23680</name>
</gene>
<proteinExistence type="predicted"/>
<dbReference type="EMBL" id="PCQE01000058">
    <property type="protein sequence ID" value="PRB93918.1"/>
    <property type="molecule type" value="Genomic_DNA"/>
</dbReference>
<dbReference type="RefSeq" id="WP_105226117.1">
    <property type="nucleotide sequence ID" value="NZ_PCQE01000058.1"/>
</dbReference>